<dbReference type="GeneID" id="92080522"/>
<accession>A0ABR1Q4K0</accession>
<feature type="compositionally biased region" description="Basic residues" evidence="1">
    <location>
        <begin position="921"/>
        <end position="930"/>
    </location>
</feature>
<keyword evidence="3" id="KW-1185">Reference proteome</keyword>
<gene>
    <name evidence="2" type="ORF">PG986_011238</name>
</gene>
<dbReference type="CDD" id="cd22265">
    <property type="entry name" value="UDM1_RNF168"/>
    <property type="match status" value="1"/>
</dbReference>
<feature type="compositionally biased region" description="Polar residues" evidence="1">
    <location>
        <begin position="174"/>
        <end position="207"/>
    </location>
</feature>
<feature type="compositionally biased region" description="Basic and acidic residues" evidence="1">
    <location>
        <begin position="146"/>
        <end position="156"/>
    </location>
</feature>
<organism evidence="2 3">
    <name type="scientific">Apiospora aurea</name>
    <dbReference type="NCBI Taxonomy" id="335848"/>
    <lineage>
        <taxon>Eukaryota</taxon>
        <taxon>Fungi</taxon>
        <taxon>Dikarya</taxon>
        <taxon>Ascomycota</taxon>
        <taxon>Pezizomycotina</taxon>
        <taxon>Sordariomycetes</taxon>
        <taxon>Xylariomycetidae</taxon>
        <taxon>Amphisphaeriales</taxon>
        <taxon>Apiosporaceae</taxon>
        <taxon>Apiospora</taxon>
    </lineage>
</organism>
<feature type="compositionally biased region" description="Basic and acidic residues" evidence="1">
    <location>
        <begin position="889"/>
        <end position="899"/>
    </location>
</feature>
<proteinExistence type="predicted"/>
<reference evidence="2 3" key="1">
    <citation type="submission" date="2023-01" db="EMBL/GenBank/DDBJ databases">
        <title>Analysis of 21 Apiospora genomes using comparative genomics revels a genus with tremendous synthesis potential of carbohydrate active enzymes and secondary metabolites.</title>
        <authorList>
            <person name="Sorensen T."/>
        </authorList>
    </citation>
    <scope>NUCLEOTIDE SEQUENCE [LARGE SCALE GENOMIC DNA]</scope>
    <source>
        <strain evidence="2 3">CBS 24483</strain>
    </source>
</reference>
<dbReference type="Proteomes" id="UP001391051">
    <property type="component" value="Unassembled WGS sequence"/>
</dbReference>
<feature type="compositionally biased region" description="Polar residues" evidence="1">
    <location>
        <begin position="98"/>
        <end position="112"/>
    </location>
</feature>
<dbReference type="EMBL" id="JAQQWE010000007">
    <property type="protein sequence ID" value="KAK7946917.1"/>
    <property type="molecule type" value="Genomic_DNA"/>
</dbReference>
<evidence type="ECO:0000256" key="1">
    <source>
        <dbReference type="SAM" id="MobiDB-lite"/>
    </source>
</evidence>
<feature type="compositionally biased region" description="Polar residues" evidence="1">
    <location>
        <begin position="293"/>
        <end position="308"/>
    </location>
</feature>
<evidence type="ECO:0000313" key="2">
    <source>
        <dbReference type="EMBL" id="KAK7946917.1"/>
    </source>
</evidence>
<feature type="compositionally biased region" description="Pro residues" evidence="1">
    <location>
        <begin position="23"/>
        <end position="37"/>
    </location>
</feature>
<feature type="compositionally biased region" description="Polar residues" evidence="1">
    <location>
        <begin position="828"/>
        <end position="840"/>
    </location>
</feature>
<feature type="compositionally biased region" description="Polar residues" evidence="1">
    <location>
        <begin position="617"/>
        <end position="626"/>
    </location>
</feature>
<feature type="compositionally biased region" description="Basic and acidic residues" evidence="1">
    <location>
        <begin position="69"/>
        <end position="86"/>
    </location>
</feature>
<sequence length="930" mass="105554">MSDTDEILHKTGSVKSDESEPNQTPPPRAPSLPPPRQPSHRSVVVEDDPDDTPVRAGPSGSGGLITPNRTDDLMEGKQPKASERRSSGRRNLIITAEPSGNSIRVPWRSSTKSSHRGREPSDEIVQYSRDENALETSHAYRNPRKNRPEGRARPSREGAVGQPEQEETDWGVSATRNRAVQQSNFTYTRPSEQVDSYPSRFLNNTESDGPLGELMAYQSNPFQTGNDYATKAYFGAGPSHGPYTYPSHGQNYVQPINYAPPPVHYPTSQYHPNYGYPPQPIPPYTLPPPSWPQADTRTVPQTTAQDNTRQGKDVMSPELKKALEEIENHKREEEIIQTFRIHDRKNEILDDAKTREERLRKMEKEDEQKRAEERRQEVARIEYQNKLDRATKEAKEQLEQRQRDEEKRREADEKKFKDLEADLRRRIEAELEEKEAGKERRRNWETDLRRRIEAEMAEKEAHRQREIEKQMYLERQIREKVMRERKEQEEMAVREQLRKQEIEKRLEHEFEMKRQKANEIELYRKGVEAQARMQAAQIIESEKRKLDLERLKLEIQQDTDQVIRDTIYTSSGDATFRPHGASINVEDYQDQRTVSEAMQREYAGSQIGSLRASNIGDQESHISQGPPSEPMSPTLGRFLSRSDWNSLNGNLGTSRTNSQQTILGRPESVRHHLYNHSRNPFAAQQRNHLGSQQQLHQPIPVYDTNPYGISQSMALPNQSPSGLSSNIHIPRPYVEAEQVSPGQAERYLRPQLQSGIASSLQAHIESEMGSQAGASEILPNIERSWSPPSRPPNPGPIQVGTPSKPNKTDSFGARENALPRNHAPGNLISLSSNSPASTPRESLAAFPAPSPPRATGIGGSLPTRSLHNSYDGDSDHVARVYASPVAKTEPSRQDTRSSRELTSLVGSKPDSWASENQHVPSLKHKKRFSK</sequence>
<feature type="region of interest" description="Disordered" evidence="1">
    <location>
        <begin position="1"/>
        <end position="207"/>
    </location>
</feature>
<evidence type="ECO:0000313" key="3">
    <source>
        <dbReference type="Proteomes" id="UP001391051"/>
    </source>
</evidence>
<name>A0ABR1Q4K0_9PEZI</name>
<dbReference type="RefSeq" id="XP_066696951.1">
    <property type="nucleotide sequence ID" value="XM_066847460.1"/>
</dbReference>
<feature type="compositionally biased region" description="Polar residues" evidence="1">
    <location>
        <begin position="800"/>
        <end position="809"/>
    </location>
</feature>
<feature type="region of interest" description="Disordered" evidence="1">
    <location>
        <begin position="358"/>
        <end position="415"/>
    </location>
</feature>
<feature type="region of interest" description="Disordered" evidence="1">
    <location>
        <begin position="781"/>
        <end position="930"/>
    </location>
</feature>
<protein>
    <submittedName>
        <fullName evidence="2">Uncharacterized protein</fullName>
    </submittedName>
</protein>
<feature type="region of interest" description="Disordered" evidence="1">
    <location>
        <begin position="288"/>
        <end position="314"/>
    </location>
</feature>
<feature type="region of interest" description="Disordered" evidence="1">
    <location>
        <begin position="617"/>
        <end position="640"/>
    </location>
</feature>
<comment type="caution">
    <text evidence="2">The sequence shown here is derived from an EMBL/GenBank/DDBJ whole genome shotgun (WGS) entry which is preliminary data.</text>
</comment>